<dbReference type="CDD" id="cd07322">
    <property type="entry name" value="PriL_PriS_Eukaryotic"/>
    <property type="match status" value="1"/>
</dbReference>
<feature type="binding site" evidence="10">
    <location>
        <position position="425"/>
    </location>
    <ligand>
        <name>[4Fe-4S] cluster</name>
        <dbReference type="ChEBI" id="CHEBI:49883"/>
    </ligand>
</feature>
<evidence type="ECO:0000313" key="13">
    <source>
        <dbReference type="Proteomes" id="UP000037035"/>
    </source>
</evidence>
<sequence length="532" mass="60514">MGVALGESDTARGCGVSKRVHREASNIAIGILNTLSKNSSHSLASMFRNKARQTVPQAHQRHSNRKAHEGALTAIDPNRLKLRYPHRLNFYDKPPDSEVTIEEFETWAIDRLKVLAEIENSASRNKSFDDLKTSLGSRCKEFMPLNANTAVNANRDQERRKDHYSHFILRLAFCRSDELRHRFVNAETQLFRYRLETDDTLERAAFIASLNIDWEEATPEEIIEARKVFIIKDESTCYKVRWTKVPDLVAARRVYLSAGYAFVSTKDQSSILLQEFSSKLLKALEITSKHLPYMDEDSRLLPVLEHLSISFLAGISGPDFVTTSNPDGGELTATMVDALAKQHFPPCMKNLWVLLRKDKHLKYGGRQQLNLFLKGIGLPVEEAVIFWRQAFSNISDDKFRKDYRYSIRHNYGLEGSRTNYQPKSCVTIITGSVGPLESHGCPFKHFSQANLAQHLTQAYHVDPKSDLMKDIVEFKKNEHYHLACTAVWEHQHKSSGVKKGEGLGQGESVSHPNRYYEASYRLKTASDPAQST</sequence>
<dbReference type="SUPFAM" id="SSF140914">
    <property type="entry name" value="PriB N-terminal domain-like"/>
    <property type="match status" value="1"/>
</dbReference>
<evidence type="ECO:0000256" key="6">
    <source>
        <dbReference type="ARBA" id="ARBA00023004"/>
    </source>
</evidence>
<dbReference type="Pfam" id="PF26466">
    <property type="entry name" value="DNA_primase_lrg_N"/>
    <property type="match status" value="1"/>
</dbReference>
<dbReference type="AlphaFoldDB" id="A0A0L6UXL8"/>
<dbReference type="InterPro" id="IPR016558">
    <property type="entry name" value="DNA_primase_lsu_euk"/>
</dbReference>
<keyword evidence="6 9" id="KW-0408">Iron</keyword>
<dbReference type="GO" id="GO:0003677">
    <property type="term" value="F:DNA binding"/>
    <property type="evidence" value="ECO:0007669"/>
    <property type="project" value="UniProtKB-UniRule"/>
</dbReference>
<dbReference type="InterPro" id="IPR058560">
    <property type="entry name" value="DNA_primase_C"/>
</dbReference>
<accession>A0A0L6UXL8</accession>
<keyword evidence="8 9" id="KW-0238">DNA-binding</keyword>
<keyword evidence="7 9" id="KW-0411">Iron-sulfur</keyword>
<keyword evidence="3 9" id="KW-0639">Primosome</keyword>
<dbReference type="EMBL" id="LAVV01008269">
    <property type="protein sequence ID" value="KNZ53283.1"/>
    <property type="molecule type" value="Genomic_DNA"/>
</dbReference>
<comment type="caution">
    <text evidence="12">The sequence shown here is derived from an EMBL/GenBank/DDBJ whole genome shotgun (WGS) entry which is preliminary data.</text>
</comment>
<keyword evidence="13" id="KW-1185">Reference proteome</keyword>
<dbReference type="VEuPathDB" id="FungiDB:VP01_3290g3"/>
<evidence type="ECO:0000256" key="7">
    <source>
        <dbReference type="ARBA" id="ARBA00023014"/>
    </source>
</evidence>
<dbReference type="GO" id="GO:0005658">
    <property type="term" value="C:alpha DNA polymerase:primase complex"/>
    <property type="evidence" value="ECO:0007669"/>
    <property type="project" value="TreeGrafter"/>
</dbReference>
<dbReference type="Pfam" id="PF04104">
    <property type="entry name" value="DNA_primase_lrg"/>
    <property type="match status" value="1"/>
</dbReference>
<dbReference type="STRING" id="27349.A0A0L6UXL8"/>
<dbReference type="Gene3D" id="1.20.930.80">
    <property type="match status" value="1"/>
</dbReference>
<dbReference type="InterPro" id="IPR007238">
    <property type="entry name" value="DNA_primase_lsu_euk/arc"/>
</dbReference>
<dbReference type="GO" id="GO:0046872">
    <property type="term" value="F:metal ion binding"/>
    <property type="evidence" value="ECO:0007669"/>
    <property type="project" value="UniProtKB-UniRule"/>
</dbReference>
<evidence type="ECO:0000256" key="2">
    <source>
        <dbReference type="ARBA" id="ARBA00022485"/>
    </source>
</evidence>
<evidence type="ECO:0000259" key="11">
    <source>
        <dbReference type="Pfam" id="PF04104"/>
    </source>
</evidence>
<comment type="similarity">
    <text evidence="1 9">Belongs to the eukaryotic-type primase large subunit family.</text>
</comment>
<feature type="binding site" evidence="10">
    <location>
        <position position="441"/>
    </location>
    <ligand>
        <name>[4Fe-4S] cluster</name>
        <dbReference type="ChEBI" id="CHEBI:49883"/>
    </ligand>
</feature>
<keyword evidence="5 9" id="KW-0479">Metal-binding</keyword>
<feature type="binding site" evidence="10">
    <location>
        <position position="484"/>
    </location>
    <ligand>
        <name>[4Fe-4S] cluster</name>
        <dbReference type="ChEBI" id="CHEBI:49883"/>
    </ligand>
</feature>
<comment type="cofactor">
    <cofactor evidence="9">
        <name>[4Fe-4S] cluster</name>
        <dbReference type="ChEBI" id="CHEBI:49883"/>
    </cofactor>
    <text evidence="9">Binds 1 [4Fe-4S] cluster.</text>
</comment>
<reference evidence="12 13" key="1">
    <citation type="submission" date="2015-08" db="EMBL/GenBank/DDBJ databases">
        <title>Next Generation Sequencing and Analysis of the Genome of Puccinia sorghi L Schw, the Causal Agent of Maize Common Rust.</title>
        <authorList>
            <person name="Rochi L."/>
            <person name="Burguener G."/>
            <person name="Darino M."/>
            <person name="Turjanski A."/>
            <person name="Kreff E."/>
            <person name="Dieguez M.J."/>
            <person name="Sacco F."/>
        </authorList>
    </citation>
    <scope>NUCLEOTIDE SEQUENCE [LARGE SCALE GENOMIC DNA]</scope>
    <source>
        <strain evidence="12 13">RO10H11247</strain>
    </source>
</reference>
<keyword evidence="4 9" id="KW-0235">DNA replication</keyword>
<dbReference type="GO" id="GO:0006270">
    <property type="term" value="P:DNA replication initiation"/>
    <property type="evidence" value="ECO:0007669"/>
    <property type="project" value="TreeGrafter"/>
</dbReference>
<keyword evidence="2 9" id="KW-0004">4Fe-4S</keyword>
<evidence type="ECO:0000256" key="5">
    <source>
        <dbReference type="ARBA" id="ARBA00022723"/>
    </source>
</evidence>
<evidence type="ECO:0000256" key="1">
    <source>
        <dbReference type="ARBA" id="ARBA00010564"/>
    </source>
</evidence>
<dbReference type="PANTHER" id="PTHR10537">
    <property type="entry name" value="DNA PRIMASE LARGE SUBUNIT"/>
    <property type="match status" value="1"/>
</dbReference>
<dbReference type="GO" id="GO:0051539">
    <property type="term" value="F:4 iron, 4 sulfur cluster binding"/>
    <property type="evidence" value="ECO:0007669"/>
    <property type="project" value="UniProtKB-UniRule"/>
</dbReference>
<gene>
    <name evidence="12" type="ORF">VP01_3290g3</name>
</gene>
<feature type="domain" description="DNA primase large subunit C-terminal" evidence="11">
    <location>
        <begin position="338"/>
        <end position="516"/>
    </location>
</feature>
<dbReference type="PANTHER" id="PTHR10537:SF3">
    <property type="entry name" value="DNA PRIMASE LARGE SUBUNIT"/>
    <property type="match status" value="1"/>
</dbReference>
<dbReference type="Proteomes" id="UP000037035">
    <property type="component" value="Unassembled WGS sequence"/>
</dbReference>
<organism evidence="12 13">
    <name type="scientific">Puccinia sorghi</name>
    <dbReference type="NCBI Taxonomy" id="27349"/>
    <lineage>
        <taxon>Eukaryota</taxon>
        <taxon>Fungi</taxon>
        <taxon>Dikarya</taxon>
        <taxon>Basidiomycota</taxon>
        <taxon>Pucciniomycotina</taxon>
        <taxon>Pucciniomycetes</taxon>
        <taxon>Pucciniales</taxon>
        <taxon>Pucciniaceae</taxon>
        <taxon>Puccinia</taxon>
    </lineage>
</organism>
<dbReference type="OrthoDB" id="421393at2759"/>
<evidence type="ECO:0000256" key="9">
    <source>
        <dbReference type="PIRNR" id="PIRNR009449"/>
    </source>
</evidence>
<protein>
    <recommendedName>
        <fullName evidence="9">DNA primase large subunit</fullName>
    </recommendedName>
</protein>
<feature type="binding site" evidence="10">
    <location>
        <position position="347"/>
    </location>
    <ligand>
        <name>[4Fe-4S] cluster</name>
        <dbReference type="ChEBI" id="CHEBI:49883"/>
    </ligand>
</feature>
<evidence type="ECO:0000256" key="8">
    <source>
        <dbReference type="ARBA" id="ARBA00023125"/>
    </source>
</evidence>
<proteinExistence type="inferred from homology"/>
<evidence type="ECO:0000313" key="12">
    <source>
        <dbReference type="EMBL" id="KNZ53283.1"/>
    </source>
</evidence>
<evidence type="ECO:0000256" key="4">
    <source>
        <dbReference type="ARBA" id="ARBA00022705"/>
    </source>
</evidence>
<evidence type="ECO:0000256" key="3">
    <source>
        <dbReference type="ARBA" id="ARBA00022515"/>
    </source>
</evidence>
<evidence type="ECO:0000256" key="10">
    <source>
        <dbReference type="PIRSR" id="PIRSR009449-1"/>
    </source>
</evidence>
<comment type="function">
    <text evidence="9">DNA primase is the polymerase that synthesizes small RNA primers for the Okazaki fragments made during discontinuous DNA replication.</text>
</comment>
<dbReference type="PIRSF" id="PIRSF009449">
    <property type="entry name" value="DNA_primase_large_subunit"/>
    <property type="match status" value="1"/>
</dbReference>
<name>A0A0L6UXL8_9BASI</name>
<dbReference type="GO" id="GO:0006269">
    <property type="term" value="P:DNA replication, synthesis of primer"/>
    <property type="evidence" value="ECO:0007669"/>
    <property type="project" value="UniProtKB-KW"/>
</dbReference>